<reference evidence="2 3" key="1">
    <citation type="submission" date="2021-07" db="EMBL/GenBank/DDBJ databases">
        <title>Mesonia aestuariivivens sp. nov., isolated from a tidal flat.</title>
        <authorList>
            <person name="Kim Y.-O."/>
            <person name="Yoon J.-H."/>
        </authorList>
    </citation>
    <scope>NUCLEOTIDE SEQUENCE [LARGE SCALE GENOMIC DNA]</scope>
    <source>
        <strain evidence="2 3">JHPTF-M18</strain>
    </source>
</reference>
<keyword evidence="1" id="KW-1133">Transmembrane helix</keyword>
<organism evidence="2 3">
    <name type="scientific">Mesonia aestuariivivens</name>
    <dbReference type="NCBI Taxonomy" id="2796128"/>
    <lineage>
        <taxon>Bacteria</taxon>
        <taxon>Pseudomonadati</taxon>
        <taxon>Bacteroidota</taxon>
        <taxon>Flavobacteriia</taxon>
        <taxon>Flavobacteriales</taxon>
        <taxon>Flavobacteriaceae</taxon>
        <taxon>Mesonia</taxon>
    </lineage>
</organism>
<keyword evidence="3" id="KW-1185">Reference proteome</keyword>
<dbReference type="InterPro" id="IPR021215">
    <property type="entry name" value="DUF2752"/>
</dbReference>
<gene>
    <name evidence="2" type="ORF">KW502_06020</name>
</gene>
<dbReference type="Pfam" id="PF10825">
    <property type="entry name" value="DUF2752"/>
    <property type="match status" value="1"/>
</dbReference>
<feature type="transmembrane region" description="Helical" evidence="1">
    <location>
        <begin position="39"/>
        <end position="63"/>
    </location>
</feature>
<comment type="caution">
    <text evidence="2">The sequence shown here is derived from an EMBL/GenBank/DDBJ whole genome shotgun (WGS) entry which is preliminary data.</text>
</comment>
<keyword evidence="1" id="KW-0812">Transmembrane</keyword>
<name>A0ABS6W0H4_9FLAO</name>
<feature type="transmembrane region" description="Helical" evidence="1">
    <location>
        <begin position="69"/>
        <end position="87"/>
    </location>
</feature>
<keyword evidence="1" id="KW-0472">Membrane</keyword>
<dbReference type="Proteomes" id="UP000719267">
    <property type="component" value="Unassembled WGS sequence"/>
</dbReference>
<accession>A0ABS6W0H4</accession>
<sequence>MEKYMLTCLHKKIFGFECPGCGGQRAFLMLIKGDFVDAFLMYPAIYPLVLLALSIFTNLLFPLKYYSKLVSILTIVSITTIVISYILKQFIL</sequence>
<evidence type="ECO:0000256" key="1">
    <source>
        <dbReference type="SAM" id="Phobius"/>
    </source>
</evidence>
<evidence type="ECO:0000313" key="2">
    <source>
        <dbReference type="EMBL" id="MBW2961351.1"/>
    </source>
</evidence>
<proteinExistence type="predicted"/>
<dbReference type="EMBL" id="JAHWDF010000005">
    <property type="protein sequence ID" value="MBW2961351.1"/>
    <property type="molecule type" value="Genomic_DNA"/>
</dbReference>
<evidence type="ECO:0000313" key="3">
    <source>
        <dbReference type="Proteomes" id="UP000719267"/>
    </source>
</evidence>
<protein>
    <submittedName>
        <fullName evidence="2">DUF2752 domain-containing protein</fullName>
    </submittedName>
</protein>